<reference evidence="2 3" key="1">
    <citation type="journal article" date="2016" name="Nat. Commun.">
        <title>Ectomycorrhizal ecology is imprinted in the genome of the dominant symbiotic fungus Cenococcum geophilum.</title>
        <authorList>
            <consortium name="DOE Joint Genome Institute"/>
            <person name="Peter M."/>
            <person name="Kohler A."/>
            <person name="Ohm R.A."/>
            <person name="Kuo A."/>
            <person name="Krutzmann J."/>
            <person name="Morin E."/>
            <person name="Arend M."/>
            <person name="Barry K.W."/>
            <person name="Binder M."/>
            <person name="Choi C."/>
            <person name="Clum A."/>
            <person name="Copeland A."/>
            <person name="Grisel N."/>
            <person name="Haridas S."/>
            <person name="Kipfer T."/>
            <person name="LaButti K."/>
            <person name="Lindquist E."/>
            <person name="Lipzen A."/>
            <person name="Maire R."/>
            <person name="Meier B."/>
            <person name="Mihaltcheva S."/>
            <person name="Molinier V."/>
            <person name="Murat C."/>
            <person name="Poggeler S."/>
            <person name="Quandt C.A."/>
            <person name="Sperisen C."/>
            <person name="Tritt A."/>
            <person name="Tisserant E."/>
            <person name="Crous P.W."/>
            <person name="Henrissat B."/>
            <person name="Nehls U."/>
            <person name="Egli S."/>
            <person name="Spatafora J.W."/>
            <person name="Grigoriev I.V."/>
            <person name="Martin F.M."/>
        </authorList>
    </citation>
    <scope>NUCLEOTIDE SEQUENCE [LARGE SCALE GENOMIC DNA]</scope>
    <source>
        <strain evidence="2 3">CBS 207.34</strain>
    </source>
</reference>
<dbReference type="Proteomes" id="UP000250140">
    <property type="component" value="Unassembled WGS sequence"/>
</dbReference>
<keyword evidence="3" id="KW-1185">Reference proteome</keyword>
<dbReference type="AlphaFoldDB" id="A0A8E2JTL6"/>
<accession>A0A8E2JTL6</accession>
<dbReference type="InterPro" id="IPR000845">
    <property type="entry name" value="Nucleoside_phosphorylase_d"/>
</dbReference>
<feature type="domain" description="Nucleoside phosphorylase" evidence="1">
    <location>
        <begin position="3"/>
        <end position="265"/>
    </location>
</feature>
<dbReference type="GO" id="GO:0003824">
    <property type="term" value="F:catalytic activity"/>
    <property type="evidence" value="ECO:0007669"/>
    <property type="project" value="InterPro"/>
</dbReference>
<feature type="non-terminal residue" evidence="2">
    <location>
        <position position="1"/>
    </location>
</feature>
<evidence type="ECO:0000259" key="1">
    <source>
        <dbReference type="Pfam" id="PF01048"/>
    </source>
</evidence>
<organism evidence="2 3">
    <name type="scientific">Glonium stellatum</name>
    <dbReference type="NCBI Taxonomy" id="574774"/>
    <lineage>
        <taxon>Eukaryota</taxon>
        <taxon>Fungi</taxon>
        <taxon>Dikarya</taxon>
        <taxon>Ascomycota</taxon>
        <taxon>Pezizomycotina</taxon>
        <taxon>Dothideomycetes</taxon>
        <taxon>Pleosporomycetidae</taxon>
        <taxon>Gloniales</taxon>
        <taxon>Gloniaceae</taxon>
        <taxon>Glonium</taxon>
    </lineage>
</organism>
<dbReference type="PANTHER" id="PTHR46082">
    <property type="entry name" value="ATP/GTP-BINDING PROTEIN-RELATED"/>
    <property type="match status" value="1"/>
</dbReference>
<dbReference type="Gene3D" id="3.40.50.1580">
    <property type="entry name" value="Nucleoside phosphorylase domain"/>
    <property type="match status" value="1"/>
</dbReference>
<evidence type="ECO:0000313" key="3">
    <source>
        <dbReference type="Proteomes" id="UP000250140"/>
    </source>
</evidence>
<gene>
    <name evidence="2" type="ORF">AOQ84DRAFT_264220</name>
</gene>
<dbReference type="Pfam" id="PF01048">
    <property type="entry name" value="PNP_UDP_1"/>
    <property type="match status" value="1"/>
</dbReference>
<proteinExistence type="predicted"/>
<evidence type="ECO:0000313" key="2">
    <source>
        <dbReference type="EMBL" id="OCL09104.1"/>
    </source>
</evidence>
<dbReference type="EMBL" id="KV749510">
    <property type="protein sequence ID" value="OCL09104.1"/>
    <property type="molecule type" value="Genomic_DNA"/>
</dbReference>
<name>A0A8E2JTL6_9PEZI</name>
<dbReference type="InterPro" id="IPR035994">
    <property type="entry name" value="Nucleoside_phosphorylase_sf"/>
</dbReference>
<sequence length="271" mass="29504">YTVGWICALGTELYAARAMLDQQYDTRLGEGHDQNFYYRGQIGSRAVVITCLPVGETGSDMAAVVAQGMMAKFPNIKIGLMAGIGGGLPHEEHDIKLGDVVVSKPEGIHGGVVQYDTGKYTTEGFLRTGFLNAPPRELWAVLQSMPAHGHRLTNNPSETYPREKLDQLYGADRKEVKRKPGCRAAGPHVFYGTIASGKALNKDPAKGGILIKEHGVLCCEMEATDLMKTTFPCLVIRGISDYADSYKKGNWQAYVAASAARYAKDFLSEIP</sequence>
<dbReference type="InterPro" id="IPR053137">
    <property type="entry name" value="NLR-like"/>
</dbReference>
<dbReference type="GO" id="GO:0009116">
    <property type="term" value="P:nucleoside metabolic process"/>
    <property type="evidence" value="ECO:0007669"/>
    <property type="project" value="InterPro"/>
</dbReference>
<dbReference type="SUPFAM" id="SSF53167">
    <property type="entry name" value="Purine and uridine phosphorylases"/>
    <property type="match status" value="1"/>
</dbReference>
<protein>
    <submittedName>
        <fullName evidence="2">Purine and uridine phosphorylase</fullName>
    </submittedName>
</protein>
<feature type="non-terminal residue" evidence="2">
    <location>
        <position position="271"/>
    </location>
</feature>
<dbReference type="PANTHER" id="PTHR46082:SF11">
    <property type="entry name" value="AAA+ ATPASE DOMAIN-CONTAINING PROTEIN-RELATED"/>
    <property type="match status" value="1"/>
</dbReference>
<dbReference type="OrthoDB" id="1577640at2759"/>